<dbReference type="PANTHER" id="PTHR40626:SF3">
    <property type="entry name" value="TRANSCRIPTION FACTOR WITH C2H2 AND ZN(2)-CYS(6) DNA BINDING DOMAIN (EUROFUNG)-RELATED"/>
    <property type="match status" value="1"/>
</dbReference>
<keyword evidence="6" id="KW-0539">Nucleus</keyword>
<evidence type="ECO:0000259" key="8">
    <source>
        <dbReference type="PROSITE" id="PS50048"/>
    </source>
</evidence>
<keyword evidence="2" id="KW-0479">Metal-binding</keyword>
<dbReference type="GO" id="GO:0008270">
    <property type="term" value="F:zinc ion binding"/>
    <property type="evidence" value="ECO:0007669"/>
    <property type="project" value="UniProtKB-KW"/>
</dbReference>
<evidence type="ECO:0000256" key="4">
    <source>
        <dbReference type="ARBA" id="ARBA00022771"/>
    </source>
</evidence>
<dbReference type="AlphaFoldDB" id="A0AA40BD74"/>
<keyword evidence="5" id="KW-0862">Zinc</keyword>
<organism evidence="10 11">
    <name type="scientific">Lasiosphaeris hirsuta</name>
    <dbReference type="NCBI Taxonomy" id="260670"/>
    <lineage>
        <taxon>Eukaryota</taxon>
        <taxon>Fungi</taxon>
        <taxon>Dikarya</taxon>
        <taxon>Ascomycota</taxon>
        <taxon>Pezizomycotina</taxon>
        <taxon>Sordariomycetes</taxon>
        <taxon>Sordariomycetidae</taxon>
        <taxon>Sordariales</taxon>
        <taxon>Lasiosphaeriaceae</taxon>
        <taxon>Lasiosphaeris</taxon>
    </lineage>
</organism>
<dbReference type="CDD" id="cd00067">
    <property type="entry name" value="GAL4"/>
    <property type="match status" value="1"/>
</dbReference>
<dbReference type="Pfam" id="PF00172">
    <property type="entry name" value="Zn_clus"/>
    <property type="match status" value="1"/>
</dbReference>
<gene>
    <name evidence="10" type="ORF">B0H67DRAFT_640326</name>
</gene>
<feature type="domain" description="C2H2-type" evidence="9">
    <location>
        <begin position="8"/>
        <end position="37"/>
    </location>
</feature>
<evidence type="ECO:0000256" key="3">
    <source>
        <dbReference type="ARBA" id="ARBA00022737"/>
    </source>
</evidence>
<dbReference type="InterPro" id="IPR013087">
    <property type="entry name" value="Znf_C2H2_type"/>
</dbReference>
<comment type="caution">
    <text evidence="10">The sequence shown here is derived from an EMBL/GenBank/DDBJ whole genome shotgun (WGS) entry which is preliminary data.</text>
</comment>
<evidence type="ECO:0000256" key="5">
    <source>
        <dbReference type="ARBA" id="ARBA00022833"/>
    </source>
</evidence>
<dbReference type="InterPro" id="IPR036236">
    <property type="entry name" value="Znf_C2H2_sf"/>
</dbReference>
<dbReference type="InterPro" id="IPR036864">
    <property type="entry name" value="Zn2-C6_fun-type_DNA-bd_sf"/>
</dbReference>
<accession>A0AA40BD74</accession>
<dbReference type="GO" id="GO:0000785">
    <property type="term" value="C:chromatin"/>
    <property type="evidence" value="ECO:0007669"/>
    <property type="project" value="TreeGrafter"/>
</dbReference>
<proteinExistence type="predicted"/>
<dbReference type="InterPro" id="IPR051059">
    <property type="entry name" value="VerF-like"/>
</dbReference>
<reference evidence="10" key="1">
    <citation type="submission" date="2023-06" db="EMBL/GenBank/DDBJ databases">
        <title>Genome-scale phylogeny and comparative genomics of the fungal order Sordariales.</title>
        <authorList>
            <consortium name="Lawrence Berkeley National Laboratory"/>
            <person name="Hensen N."/>
            <person name="Bonometti L."/>
            <person name="Westerberg I."/>
            <person name="Brannstrom I.O."/>
            <person name="Guillou S."/>
            <person name="Cros-Aarteil S."/>
            <person name="Calhoun S."/>
            <person name="Haridas S."/>
            <person name="Kuo A."/>
            <person name="Mondo S."/>
            <person name="Pangilinan J."/>
            <person name="Riley R."/>
            <person name="Labutti K."/>
            <person name="Andreopoulos B."/>
            <person name="Lipzen A."/>
            <person name="Chen C."/>
            <person name="Yanf M."/>
            <person name="Daum C."/>
            <person name="Ng V."/>
            <person name="Clum A."/>
            <person name="Steindorff A."/>
            <person name="Ohm R."/>
            <person name="Martin F."/>
            <person name="Silar P."/>
            <person name="Natvig D."/>
            <person name="Lalanne C."/>
            <person name="Gautier V."/>
            <person name="Ament-Velasquez S.L."/>
            <person name="Kruys A."/>
            <person name="Hutchinson M.I."/>
            <person name="Powell A.J."/>
            <person name="Barry K."/>
            <person name="Miller A.N."/>
            <person name="Grigoriev I.V."/>
            <person name="Debuchy R."/>
            <person name="Gladieux P."/>
            <person name="Thoren M.H."/>
            <person name="Johannesson H."/>
        </authorList>
    </citation>
    <scope>NUCLEOTIDE SEQUENCE</scope>
    <source>
        <strain evidence="10">SMH4607-1</strain>
    </source>
</reference>
<keyword evidence="4 7" id="KW-0863">Zinc-finger</keyword>
<dbReference type="GO" id="GO:0005634">
    <property type="term" value="C:nucleus"/>
    <property type="evidence" value="ECO:0007669"/>
    <property type="project" value="UniProtKB-SubCell"/>
</dbReference>
<dbReference type="SUPFAM" id="SSF57701">
    <property type="entry name" value="Zn2/Cys6 DNA-binding domain"/>
    <property type="match status" value="1"/>
</dbReference>
<dbReference type="PROSITE" id="PS50048">
    <property type="entry name" value="ZN2_CY6_FUNGAL_2"/>
    <property type="match status" value="1"/>
</dbReference>
<dbReference type="Proteomes" id="UP001172102">
    <property type="component" value="Unassembled WGS sequence"/>
</dbReference>
<dbReference type="SUPFAM" id="SSF57667">
    <property type="entry name" value="beta-beta-alpha zinc fingers"/>
    <property type="match status" value="1"/>
</dbReference>
<dbReference type="GO" id="GO:0000981">
    <property type="term" value="F:DNA-binding transcription factor activity, RNA polymerase II-specific"/>
    <property type="evidence" value="ECO:0007669"/>
    <property type="project" value="InterPro"/>
</dbReference>
<evidence type="ECO:0008006" key="12">
    <source>
        <dbReference type="Google" id="ProtNLM"/>
    </source>
</evidence>
<dbReference type="Gene3D" id="4.10.240.10">
    <property type="entry name" value="Zn(2)-C6 fungal-type DNA-binding domain"/>
    <property type="match status" value="1"/>
</dbReference>
<comment type="subcellular location">
    <subcellularLocation>
        <location evidence="1">Nucleus</location>
    </subcellularLocation>
</comment>
<dbReference type="InterPro" id="IPR001138">
    <property type="entry name" value="Zn2Cys6_DnaBD"/>
</dbReference>
<dbReference type="PROSITE" id="PS50157">
    <property type="entry name" value="ZINC_FINGER_C2H2_2"/>
    <property type="match status" value="1"/>
</dbReference>
<name>A0AA40BD74_9PEZI</name>
<evidence type="ECO:0000256" key="2">
    <source>
        <dbReference type="ARBA" id="ARBA00022723"/>
    </source>
</evidence>
<dbReference type="EMBL" id="JAUKUA010000001">
    <property type="protein sequence ID" value="KAK0732014.1"/>
    <property type="molecule type" value="Genomic_DNA"/>
</dbReference>
<dbReference type="PANTHER" id="PTHR40626">
    <property type="entry name" value="MIP31509P"/>
    <property type="match status" value="1"/>
</dbReference>
<keyword evidence="11" id="KW-1185">Reference proteome</keyword>
<evidence type="ECO:0000313" key="11">
    <source>
        <dbReference type="Proteomes" id="UP001172102"/>
    </source>
</evidence>
<evidence type="ECO:0000313" key="10">
    <source>
        <dbReference type="EMBL" id="KAK0732014.1"/>
    </source>
</evidence>
<protein>
    <recommendedName>
        <fullName evidence="12">Zn(2)-C6 fungal-type domain-containing protein</fullName>
    </recommendedName>
</protein>
<evidence type="ECO:0000256" key="6">
    <source>
        <dbReference type="ARBA" id="ARBA00023242"/>
    </source>
</evidence>
<feature type="domain" description="Zn(2)-C6 fungal-type" evidence="8">
    <location>
        <begin position="73"/>
        <end position="102"/>
    </location>
</feature>
<dbReference type="Gene3D" id="3.30.160.60">
    <property type="entry name" value="Classic Zinc Finger"/>
    <property type="match status" value="1"/>
</dbReference>
<dbReference type="GO" id="GO:0000978">
    <property type="term" value="F:RNA polymerase II cis-regulatory region sequence-specific DNA binding"/>
    <property type="evidence" value="ECO:0007669"/>
    <property type="project" value="InterPro"/>
</dbReference>
<keyword evidence="3" id="KW-0677">Repeat</keyword>
<sequence>MPDTEGLHRCPVCFKGYKRCEHLHLQGQRSSHNAERPHRCILCNASFQRTDVLKRHSQTCDGGSAASTGRRRACDRCVRQKKACNSVQPCQICEKRAVQCQYSNANPSASAARLQTDTPAESAESAGGADDISVISDSTVSSIGLTRPRDAAAGIEQASFSDISSLIQSTVSHFPLLDDQASSHDCRTGLVSSFDCAALEHRHQIVSSFNHAYLERQRLGPFMVGALPFIPLDESDCTSYATTGVTGGDLASWSYWLHDPTMLRPQEIVLLVKSVVTMKPNNSSVTLTWSSALEQECLQFFLPYRVAKFLELYWSVWHPNVNIAHRPTFDPTTSKPMRVAFIRYSPEYWLLGSLLIERISATITTAQEKPRNKDRSSGAFFEDIAGQIKSIEPILDKYDQTSMRQVNDLHRRLPEVPRRLTLVPGS</sequence>
<evidence type="ECO:0000259" key="9">
    <source>
        <dbReference type="PROSITE" id="PS50157"/>
    </source>
</evidence>
<evidence type="ECO:0000256" key="1">
    <source>
        <dbReference type="ARBA" id="ARBA00004123"/>
    </source>
</evidence>
<evidence type="ECO:0000256" key="7">
    <source>
        <dbReference type="PROSITE-ProRule" id="PRU00042"/>
    </source>
</evidence>